<dbReference type="GO" id="GO:0051513">
    <property type="term" value="P:regulation of monopolar cell growth"/>
    <property type="evidence" value="ECO:0007669"/>
    <property type="project" value="InterPro"/>
</dbReference>
<dbReference type="Proteomes" id="UP001418222">
    <property type="component" value="Unassembled WGS sequence"/>
</dbReference>
<accession>A0AAP0BFI0</accession>
<gene>
    <name evidence="1" type="primary">LNG1</name>
    <name evidence="1" type="ORF">KSP39_PZI012090</name>
</gene>
<proteinExistence type="predicted"/>
<reference evidence="1 2" key="1">
    <citation type="journal article" date="2022" name="Nat. Plants">
        <title>Genomes of leafy and leafless Platanthera orchids illuminate the evolution of mycoheterotrophy.</title>
        <authorList>
            <person name="Li M.H."/>
            <person name="Liu K.W."/>
            <person name="Li Z."/>
            <person name="Lu H.C."/>
            <person name="Ye Q.L."/>
            <person name="Zhang D."/>
            <person name="Wang J.Y."/>
            <person name="Li Y.F."/>
            <person name="Zhong Z.M."/>
            <person name="Liu X."/>
            <person name="Yu X."/>
            <person name="Liu D.K."/>
            <person name="Tu X.D."/>
            <person name="Liu B."/>
            <person name="Hao Y."/>
            <person name="Liao X.Y."/>
            <person name="Jiang Y.T."/>
            <person name="Sun W.H."/>
            <person name="Chen J."/>
            <person name="Chen Y.Q."/>
            <person name="Ai Y."/>
            <person name="Zhai J.W."/>
            <person name="Wu S.S."/>
            <person name="Zhou Z."/>
            <person name="Hsiao Y.Y."/>
            <person name="Wu W.L."/>
            <person name="Chen Y.Y."/>
            <person name="Lin Y.F."/>
            <person name="Hsu J.L."/>
            <person name="Li C.Y."/>
            <person name="Wang Z.W."/>
            <person name="Zhao X."/>
            <person name="Zhong W.Y."/>
            <person name="Ma X.K."/>
            <person name="Ma L."/>
            <person name="Huang J."/>
            <person name="Chen G.Z."/>
            <person name="Huang M.Z."/>
            <person name="Huang L."/>
            <person name="Peng D.H."/>
            <person name="Luo Y.B."/>
            <person name="Zou S.Q."/>
            <person name="Chen S.P."/>
            <person name="Lan S."/>
            <person name="Tsai W.C."/>
            <person name="Van de Peer Y."/>
            <person name="Liu Z.J."/>
        </authorList>
    </citation>
    <scope>NUCLEOTIDE SEQUENCE [LARGE SCALE GENOMIC DNA]</scope>
    <source>
        <strain evidence="1">Lor287</strain>
    </source>
</reference>
<dbReference type="EMBL" id="JBBWWQ010000010">
    <property type="protein sequence ID" value="KAK8937381.1"/>
    <property type="molecule type" value="Genomic_DNA"/>
</dbReference>
<dbReference type="PANTHER" id="PTHR31680">
    <property type="entry name" value="LONGIFOLIA PROTEIN"/>
    <property type="match status" value="1"/>
</dbReference>
<evidence type="ECO:0000313" key="2">
    <source>
        <dbReference type="Proteomes" id="UP001418222"/>
    </source>
</evidence>
<comment type="caution">
    <text evidence="1">The sequence shown here is derived from an EMBL/GenBank/DDBJ whole genome shotgun (WGS) entry which is preliminary data.</text>
</comment>
<evidence type="ECO:0000313" key="1">
    <source>
        <dbReference type="EMBL" id="KAK8937381.1"/>
    </source>
</evidence>
<protein>
    <submittedName>
        <fullName evidence="1">Protein LONGIFOLIA 1</fullName>
    </submittedName>
</protein>
<name>A0AAP0BFI0_9ASPA</name>
<sequence length="291" mass="33222">MFKRQINTISPRLQQIKADMEKKASSSILTCDAIKSPRQCVNCQSSDSLSPRCKLWHKPSKVKDSELQNSVDRVNVEEYRAKRLYERKTQLKRSIQGSSIKNYSVILKDLPANELELVLSPQRSSPNSVLEALLKEGGLTHSPVSVSATEIFQASGLLHKEHDLLSMFDQINFNNPSKFVEKTNPKKLHQKLISDTVNEILAEQIEISGSIKYLQDCREKSLDENSKIHKKLLQHSQVRDSFKSEVPVIVLEIERLIFKDLINEVVNGETAVFLEAKLKWCRKQHFARNGT</sequence>
<dbReference type="InterPro" id="IPR033334">
    <property type="entry name" value="LNG1/2"/>
</dbReference>
<organism evidence="1 2">
    <name type="scientific">Platanthera zijinensis</name>
    <dbReference type="NCBI Taxonomy" id="2320716"/>
    <lineage>
        <taxon>Eukaryota</taxon>
        <taxon>Viridiplantae</taxon>
        <taxon>Streptophyta</taxon>
        <taxon>Embryophyta</taxon>
        <taxon>Tracheophyta</taxon>
        <taxon>Spermatophyta</taxon>
        <taxon>Magnoliopsida</taxon>
        <taxon>Liliopsida</taxon>
        <taxon>Asparagales</taxon>
        <taxon>Orchidaceae</taxon>
        <taxon>Orchidoideae</taxon>
        <taxon>Orchideae</taxon>
        <taxon>Orchidinae</taxon>
        <taxon>Platanthera</taxon>
    </lineage>
</organism>
<dbReference type="AlphaFoldDB" id="A0AAP0BFI0"/>
<dbReference type="PANTHER" id="PTHR31680:SF4">
    <property type="entry name" value="LONGIFOLIA PROTEIN"/>
    <property type="match status" value="1"/>
</dbReference>
<keyword evidence="2" id="KW-1185">Reference proteome</keyword>